<proteinExistence type="predicted"/>
<dbReference type="EMBL" id="CP015607">
    <property type="protein sequence ID" value="APT45360.1"/>
    <property type="molecule type" value="Genomic_DNA"/>
</dbReference>
<reference evidence="1 3" key="1">
    <citation type="submission" date="2016-05" db="EMBL/GenBank/DDBJ databases">
        <title>Complete Genome and Methylome Analysis of Psychrotrophic Bacterial Isolates from Antarctic Lake Untersee.</title>
        <authorList>
            <person name="Fomenkov A."/>
            <person name="Akimov V.N."/>
            <person name="Vasilyeva L.V."/>
            <person name="Andersen D."/>
            <person name="Vincze T."/>
            <person name="Roberts R.J."/>
        </authorList>
    </citation>
    <scope>NUCLEOTIDE SEQUENCE [LARGE SCALE GENOMIC DNA]</scope>
    <source>
        <strain evidence="1 3">U14-5</strain>
    </source>
</reference>
<dbReference type="Proteomes" id="UP000185426">
    <property type="component" value="Chromosome"/>
</dbReference>
<protein>
    <submittedName>
        <fullName evidence="1">Uncharacterized protein</fullName>
    </submittedName>
</protein>
<organism evidence="1 3">
    <name type="scientific">Bacillus safensis</name>
    <dbReference type="NCBI Taxonomy" id="561879"/>
    <lineage>
        <taxon>Bacteria</taxon>
        <taxon>Bacillati</taxon>
        <taxon>Bacillota</taxon>
        <taxon>Bacilli</taxon>
        <taxon>Bacillales</taxon>
        <taxon>Bacillaceae</taxon>
        <taxon>Bacillus</taxon>
    </lineage>
</organism>
<evidence type="ECO:0000313" key="3">
    <source>
        <dbReference type="Proteomes" id="UP000185426"/>
    </source>
</evidence>
<dbReference type="EMBL" id="CP015607">
    <property type="protein sequence ID" value="APT44475.1"/>
    <property type="molecule type" value="Genomic_DNA"/>
</dbReference>
<sequence length="113" mass="13032">MSDIKSDIQNTLNDMMIISKALQDLKQESLSLNNIKSERFGILFLGEKFNTINSAELREVLARHYNLDLPHEALLVAIPHVCKHSNMQIRALKNLQNLNKLDEKPSLYQIELF</sequence>
<accession>A0A1L6ZD85</accession>
<evidence type="ECO:0000313" key="2">
    <source>
        <dbReference type="EMBL" id="APT45360.1"/>
    </source>
</evidence>
<gene>
    <name evidence="1" type="ORF">BSA145_00160</name>
    <name evidence="2" type="ORF">BSA145_05130</name>
</gene>
<evidence type="ECO:0000313" key="1">
    <source>
        <dbReference type="EMBL" id="APT44475.1"/>
    </source>
</evidence>
<dbReference type="RefSeq" id="WP_075621293.1">
    <property type="nucleotide sequence ID" value="NZ_CP015607.1"/>
</dbReference>
<dbReference type="AlphaFoldDB" id="A0A1L6ZD85"/>
<name>A0A1L6ZD85_BACIA</name>